<dbReference type="InterPro" id="IPR050267">
    <property type="entry name" value="Anti-sigma-factor_SerPK"/>
</dbReference>
<keyword evidence="1" id="KW-0808">Transferase</keyword>
<comment type="caution">
    <text evidence="3">The sequence shown here is derived from an EMBL/GenBank/DDBJ whole genome shotgun (WGS) entry which is preliminary data.</text>
</comment>
<dbReference type="PANTHER" id="PTHR35526">
    <property type="entry name" value="ANTI-SIGMA-F FACTOR RSBW-RELATED"/>
    <property type="match status" value="1"/>
</dbReference>
<dbReference type="InterPro" id="IPR003594">
    <property type="entry name" value="HATPase_dom"/>
</dbReference>
<keyword evidence="1" id="KW-0418">Kinase</keyword>
<gene>
    <name evidence="3" type="ORF">GCM10022416_12070</name>
</gene>
<dbReference type="SUPFAM" id="SSF55874">
    <property type="entry name" value="ATPase domain of HSP90 chaperone/DNA topoisomerase II/histidine kinase"/>
    <property type="match status" value="1"/>
</dbReference>
<sequence>MATHRLGTIMLPEKTPWPAAAEQPPGPRPSLNDVIGAAHNLRTFTYPNSTGSGNLLSERLIGSRFAAWEVPVSDQAPGQVRRWAADLLTRWEAVDLIEDATTVLTELVTNACQAKATRMAVLIEPDAGPDIIEVCVWDNAPGIPQRREPDFYAERGRGLFLVDALTTRWGHHPLTLDPGHPGKVVWAHLAGSGDGA</sequence>
<dbReference type="Pfam" id="PF02518">
    <property type="entry name" value="HATPase_c"/>
    <property type="match status" value="1"/>
</dbReference>
<feature type="domain" description="Histidine kinase/HSP90-like ATPase" evidence="2">
    <location>
        <begin position="100"/>
        <end position="188"/>
    </location>
</feature>
<dbReference type="EMBL" id="BAABDO010000010">
    <property type="protein sequence ID" value="GAA4132362.1"/>
    <property type="molecule type" value="Genomic_DNA"/>
</dbReference>
<proteinExistence type="predicted"/>
<dbReference type="Gene3D" id="3.30.565.10">
    <property type="entry name" value="Histidine kinase-like ATPase, C-terminal domain"/>
    <property type="match status" value="1"/>
</dbReference>
<evidence type="ECO:0000259" key="2">
    <source>
        <dbReference type="Pfam" id="PF02518"/>
    </source>
</evidence>
<evidence type="ECO:0000256" key="1">
    <source>
        <dbReference type="ARBA" id="ARBA00022527"/>
    </source>
</evidence>
<reference evidence="4" key="1">
    <citation type="journal article" date="2019" name="Int. J. Syst. Evol. Microbiol.">
        <title>The Global Catalogue of Microorganisms (GCM) 10K type strain sequencing project: providing services to taxonomists for standard genome sequencing and annotation.</title>
        <authorList>
            <consortium name="The Broad Institute Genomics Platform"/>
            <consortium name="The Broad Institute Genome Sequencing Center for Infectious Disease"/>
            <person name="Wu L."/>
            <person name="Ma J."/>
        </authorList>
    </citation>
    <scope>NUCLEOTIDE SEQUENCE [LARGE SCALE GENOMIC DNA]</scope>
    <source>
        <strain evidence="4">JCM 17316</strain>
    </source>
</reference>
<evidence type="ECO:0000313" key="4">
    <source>
        <dbReference type="Proteomes" id="UP001500266"/>
    </source>
</evidence>
<organism evidence="3 4">
    <name type="scientific">Actinomadura keratinilytica</name>
    <dbReference type="NCBI Taxonomy" id="547461"/>
    <lineage>
        <taxon>Bacteria</taxon>
        <taxon>Bacillati</taxon>
        <taxon>Actinomycetota</taxon>
        <taxon>Actinomycetes</taxon>
        <taxon>Streptosporangiales</taxon>
        <taxon>Thermomonosporaceae</taxon>
        <taxon>Actinomadura</taxon>
    </lineage>
</organism>
<evidence type="ECO:0000313" key="3">
    <source>
        <dbReference type="EMBL" id="GAA4132362.1"/>
    </source>
</evidence>
<protein>
    <recommendedName>
        <fullName evidence="2">Histidine kinase/HSP90-like ATPase domain-containing protein</fullName>
    </recommendedName>
</protein>
<dbReference type="InterPro" id="IPR036890">
    <property type="entry name" value="HATPase_C_sf"/>
</dbReference>
<name>A0ABP7Y8D3_9ACTN</name>
<keyword evidence="1" id="KW-0723">Serine/threonine-protein kinase</keyword>
<dbReference type="CDD" id="cd16936">
    <property type="entry name" value="HATPase_RsbW-like"/>
    <property type="match status" value="1"/>
</dbReference>
<accession>A0ABP7Y8D3</accession>
<keyword evidence="4" id="KW-1185">Reference proteome</keyword>
<dbReference type="Proteomes" id="UP001500266">
    <property type="component" value="Unassembled WGS sequence"/>
</dbReference>
<dbReference type="PANTHER" id="PTHR35526:SF3">
    <property type="entry name" value="ANTI-SIGMA-F FACTOR RSBW"/>
    <property type="match status" value="1"/>
</dbReference>